<proteinExistence type="predicted"/>
<reference evidence="2 3" key="1">
    <citation type="journal article" date="2018" name="Nat. Ecol. Evol.">
        <title>Shark genomes provide insights into elasmobranch evolution and the origin of vertebrates.</title>
        <authorList>
            <person name="Hara Y"/>
            <person name="Yamaguchi K"/>
            <person name="Onimaru K"/>
            <person name="Kadota M"/>
            <person name="Koyanagi M"/>
            <person name="Keeley SD"/>
            <person name="Tatsumi K"/>
            <person name="Tanaka K"/>
            <person name="Motone F"/>
            <person name="Kageyama Y"/>
            <person name="Nozu R"/>
            <person name="Adachi N"/>
            <person name="Nishimura O"/>
            <person name="Nakagawa R"/>
            <person name="Tanegashima C"/>
            <person name="Kiyatake I"/>
            <person name="Matsumoto R"/>
            <person name="Murakumo K"/>
            <person name="Nishida K"/>
            <person name="Terakita A"/>
            <person name="Kuratani S"/>
            <person name="Sato K"/>
            <person name="Hyodo S Kuraku.S."/>
        </authorList>
    </citation>
    <scope>NUCLEOTIDE SEQUENCE [LARGE SCALE GENOMIC DNA]</scope>
</reference>
<organism evidence="2 3">
    <name type="scientific">Chiloscyllium punctatum</name>
    <name type="common">Brownbanded bambooshark</name>
    <name type="synonym">Hemiscyllium punctatum</name>
    <dbReference type="NCBI Taxonomy" id="137246"/>
    <lineage>
        <taxon>Eukaryota</taxon>
        <taxon>Metazoa</taxon>
        <taxon>Chordata</taxon>
        <taxon>Craniata</taxon>
        <taxon>Vertebrata</taxon>
        <taxon>Chondrichthyes</taxon>
        <taxon>Elasmobranchii</taxon>
        <taxon>Galeomorphii</taxon>
        <taxon>Galeoidea</taxon>
        <taxon>Orectolobiformes</taxon>
        <taxon>Hemiscylliidae</taxon>
        <taxon>Chiloscyllium</taxon>
    </lineage>
</organism>
<sequence length="102" mass="11433">MEAQDTDWICLRVAHVSVEPPVRTLLKNTQAGRGADDTRRPRASQTNSHSERRGVGRGRARQRLSSTGVQVPDRRKRPAVNCRSSGGRCVNSGRFRPRQRVT</sequence>
<feature type="region of interest" description="Disordered" evidence="1">
    <location>
        <begin position="24"/>
        <end position="102"/>
    </location>
</feature>
<accession>A0A401TPD6</accession>
<keyword evidence="3" id="KW-1185">Reference proteome</keyword>
<name>A0A401TPD6_CHIPU</name>
<comment type="caution">
    <text evidence="2">The sequence shown here is derived from an EMBL/GenBank/DDBJ whole genome shotgun (WGS) entry which is preliminary data.</text>
</comment>
<gene>
    <name evidence="2" type="ORF">chiPu_0028383</name>
</gene>
<evidence type="ECO:0000313" key="3">
    <source>
        <dbReference type="Proteomes" id="UP000287033"/>
    </source>
</evidence>
<protein>
    <submittedName>
        <fullName evidence="2">Uncharacterized protein</fullName>
    </submittedName>
</protein>
<evidence type="ECO:0000313" key="2">
    <source>
        <dbReference type="EMBL" id="GCC44505.1"/>
    </source>
</evidence>
<dbReference type="EMBL" id="BEZZ01130434">
    <property type="protein sequence ID" value="GCC44505.1"/>
    <property type="molecule type" value="Genomic_DNA"/>
</dbReference>
<dbReference type="Proteomes" id="UP000287033">
    <property type="component" value="Unassembled WGS sequence"/>
</dbReference>
<dbReference type="AlphaFoldDB" id="A0A401TPD6"/>
<evidence type="ECO:0000256" key="1">
    <source>
        <dbReference type="SAM" id="MobiDB-lite"/>
    </source>
</evidence>